<organism evidence="2">
    <name type="scientific">Arundo donax</name>
    <name type="common">Giant reed</name>
    <name type="synonym">Donax arundinaceus</name>
    <dbReference type="NCBI Taxonomy" id="35708"/>
    <lineage>
        <taxon>Eukaryota</taxon>
        <taxon>Viridiplantae</taxon>
        <taxon>Streptophyta</taxon>
        <taxon>Embryophyta</taxon>
        <taxon>Tracheophyta</taxon>
        <taxon>Spermatophyta</taxon>
        <taxon>Magnoliopsida</taxon>
        <taxon>Liliopsida</taxon>
        <taxon>Poales</taxon>
        <taxon>Poaceae</taxon>
        <taxon>PACMAD clade</taxon>
        <taxon>Arundinoideae</taxon>
        <taxon>Arundineae</taxon>
        <taxon>Arundo</taxon>
    </lineage>
</organism>
<evidence type="ECO:0008006" key="3">
    <source>
        <dbReference type="Google" id="ProtNLM"/>
    </source>
</evidence>
<feature type="chain" id="PRO_5002064447" description="Secreted protein" evidence="1">
    <location>
        <begin position="18"/>
        <end position="145"/>
    </location>
</feature>
<accession>A0A0A9ET48</accession>
<reference evidence="2" key="1">
    <citation type="submission" date="2014-09" db="EMBL/GenBank/DDBJ databases">
        <authorList>
            <person name="Magalhaes I.L.F."/>
            <person name="Oliveira U."/>
            <person name="Santos F.R."/>
            <person name="Vidigal T.H.D.A."/>
            <person name="Brescovit A.D."/>
            <person name="Santos A.J."/>
        </authorList>
    </citation>
    <scope>NUCLEOTIDE SEQUENCE</scope>
    <source>
        <tissue evidence="2">Shoot tissue taken approximately 20 cm above the soil surface</tissue>
    </source>
</reference>
<evidence type="ECO:0000256" key="1">
    <source>
        <dbReference type="SAM" id="SignalP"/>
    </source>
</evidence>
<sequence length="145" mass="16038">MNSRINCRLFCVNCVVAMPIAANLLLPKGVPRHNHSSTLQGNLLAVDGHLCLVTLQGEEWRGGCTERCCSDEHGRSARGTTGKLKRLAGHHYGVSFPREPCHRLHSATRMPMKSVSLRLAPLALCEVQPSRFIWFGEEAMTMTIS</sequence>
<protein>
    <recommendedName>
        <fullName evidence="3">Secreted protein</fullName>
    </recommendedName>
</protein>
<feature type="signal peptide" evidence="1">
    <location>
        <begin position="1"/>
        <end position="17"/>
    </location>
</feature>
<name>A0A0A9ET48_ARUDO</name>
<dbReference type="AlphaFoldDB" id="A0A0A9ET48"/>
<reference evidence="2" key="2">
    <citation type="journal article" date="2015" name="Data Brief">
        <title>Shoot transcriptome of the giant reed, Arundo donax.</title>
        <authorList>
            <person name="Barrero R.A."/>
            <person name="Guerrero F.D."/>
            <person name="Moolhuijzen P."/>
            <person name="Goolsby J.A."/>
            <person name="Tidwell J."/>
            <person name="Bellgard S.E."/>
            <person name="Bellgard M.I."/>
        </authorList>
    </citation>
    <scope>NUCLEOTIDE SEQUENCE</scope>
    <source>
        <tissue evidence="2">Shoot tissue taken approximately 20 cm above the soil surface</tissue>
    </source>
</reference>
<dbReference type="EMBL" id="GBRH01198708">
    <property type="protein sequence ID" value="JAD99187.1"/>
    <property type="molecule type" value="Transcribed_RNA"/>
</dbReference>
<evidence type="ECO:0000313" key="2">
    <source>
        <dbReference type="EMBL" id="JAD99187.1"/>
    </source>
</evidence>
<proteinExistence type="predicted"/>
<keyword evidence="1" id="KW-0732">Signal</keyword>